<dbReference type="AlphaFoldDB" id="A0A839SM40"/>
<evidence type="ECO:0000313" key="6">
    <source>
        <dbReference type="EMBL" id="MBB3063967.1"/>
    </source>
</evidence>
<sequence>MTRRLLTLLFVVALAQASSMKSAAQNPEDELTLPSDLSVAEWGRVIEVIDGDTLVLATGKQVRLVGIQAPKLPLGRGGFTAWPLAPEAKVALEVLTLGREVGLAEGDGATRDRHDRRLAHLVTREGLWIQGRLLEMGLARVYSFSDNRAGVAQMLSIERAARASGRGIWSHPFYGLRKANDHDALWPLIDSFQIIAGRVAAVHEAKSATYINFGEDWRSDFSLRIASADRRAFRDAGIDLTALAGKLVRVRGWLSAYNGPSLKVDHPEQLEILD</sequence>
<dbReference type="RefSeq" id="WP_221205663.1">
    <property type="nucleotide sequence ID" value="NZ_JACHXA010000001.1"/>
</dbReference>
<keyword evidence="7" id="KW-1185">Reference proteome</keyword>
<proteinExistence type="predicted"/>
<feature type="signal peptide" evidence="4">
    <location>
        <begin position="1"/>
        <end position="23"/>
    </location>
</feature>
<dbReference type="Proteomes" id="UP000581135">
    <property type="component" value="Unassembled WGS sequence"/>
</dbReference>
<dbReference type="GO" id="GO:0004519">
    <property type="term" value="F:endonuclease activity"/>
    <property type="evidence" value="ECO:0007669"/>
    <property type="project" value="UniProtKB-KW"/>
</dbReference>
<dbReference type="InterPro" id="IPR016071">
    <property type="entry name" value="Staphylococal_nuclease_OB-fold"/>
</dbReference>
<evidence type="ECO:0000259" key="5">
    <source>
        <dbReference type="PROSITE" id="PS50830"/>
    </source>
</evidence>
<dbReference type="PANTHER" id="PTHR12302:SF3">
    <property type="entry name" value="SERINE_THREONINE-PROTEIN KINASE 31"/>
    <property type="match status" value="1"/>
</dbReference>
<dbReference type="SMART" id="SM00318">
    <property type="entry name" value="SNc"/>
    <property type="match status" value="1"/>
</dbReference>
<keyword evidence="4" id="KW-0732">Signal</keyword>
<dbReference type="EMBL" id="JACHXA010000001">
    <property type="protein sequence ID" value="MBB3063967.1"/>
    <property type="molecule type" value="Genomic_DNA"/>
</dbReference>
<organism evidence="6 7">
    <name type="scientific">Limibacillus halophilus</name>
    <dbReference type="NCBI Taxonomy" id="1579333"/>
    <lineage>
        <taxon>Bacteria</taxon>
        <taxon>Pseudomonadati</taxon>
        <taxon>Pseudomonadota</taxon>
        <taxon>Alphaproteobacteria</taxon>
        <taxon>Rhodospirillales</taxon>
        <taxon>Rhodovibrionaceae</taxon>
        <taxon>Limibacillus</taxon>
    </lineage>
</organism>
<evidence type="ECO:0000313" key="7">
    <source>
        <dbReference type="Proteomes" id="UP000581135"/>
    </source>
</evidence>
<keyword evidence="3" id="KW-0378">Hydrolase</keyword>
<evidence type="ECO:0000256" key="4">
    <source>
        <dbReference type="SAM" id="SignalP"/>
    </source>
</evidence>
<evidence type="ECO:0000256" key="2">
    <source>
        <dbReference type="ARBA" id="ARBA00022759"/>
    </source>
</evidence>
<reference evidence="6 7" key="1">
    <citation type="submission" date="2020-08" db="EMBL/GenBank/DDBJ databases">
        <title>Genomic Encyclopedia of Type Strains, Phase III (KMG-III): the genomes of soil and plant-associated and newly described type strains.</title>
        <authorList>
            <person name="Whitman W."/>
        </authorList>
    </citation>
    <scope>NUCLEOTIDE SEQUENCE [LARGE SCALE GENOMIC DNA]</scope>
    <source>
        <strain evidence="6 7">CECT 8803</strain>
    </source>
</reference>
<comment type="caution">
    <text evidence="6">The sequence shown here is derived from an EMBL/GenBank/DDBJ whole genome shotgun (WGS) entry which is preliminary data.</text>
</comment>
<feature type="domain" description="TNase-like" evidence="5">
    <location>
        <begin position="39"/>
        <end position="171"/>
    </location>
</feature>
<evidence type="ECO:0000256" key="3">
    <source>
        <dbReference type="ARBA" id="ARBA00022801"/>
    </source>
</evidence>
<accession>A0A839SM40</accession>
<feature type="chain" id="PRO_5032390203" evidence="4">
    <location>
        <begin position="24"/>
        <end position="274"/>
    </location>
</feature>
<keyword evidence="2 6" id="KW-0255">Endonuclease</keyword>
<dbReference type="Pfam" id="PF00565">
    <property type="entry name" value="SNase"/>
    <property type="match status" value="1"/>
</dbReference>
<dbReference type="PROSITE" id="PS50830">
    <property type="entry name" value="TNASE_3"/>
    <property type="match status" value="1"/>
</dbReference>
<dbReference type="Gene3D" id="2.40.50.90">
    <property type="match status" value="1"/>
</dbReference>
<name>A0A839SM40_9PROT</name>
<keyword evidence="1" id="KW-0540">Nuclease</keyword>
<dbReference type="SUPFAM" id="SSF50199">
    <property type="entry name" value="Staphylococcal nuclease"/>
    <property type="match status" value="1"/>
</dbReference>
<dbReference type="GO" id="GO:0016787">
    <property type="term" value="F:hydrolase activity"/>
    <property type="evidence" value="ECO:0007669"/>
    <property type="project" value="UniProtKB-KW"/>
</dbReference>
<dbReference type="PANTHER" id="PTHR12302">
    <property type="entry name" value="EBNA2 BINDING PROTEIN P100"/>
    <property type="match status" value="1"/>
</dbReference>
<dbReference type="InterPro" id="IPR035437">
    <property type="entry name" value="SNase_OB-fold_sf"/>
</dbReference>
<evidence type="ECO:0000256" key="1">
    <source>
        <dbReference type="ARBA" id="ARBA00022722"/>
    </source>
</evidence>
<protein>
    <submittedName>
        <fullName evidence="6">Endonuclease YncB(Thermonuclease family)</fullName>
    </submittedName>
</protein>
<gene>
    <name evidence="6" type="ORF">FHR98_000232</name>
</gene>